<proteinExistence type="predicted"/>
<protein>
    <submittedName>
        <fullName evidence="2">Uncharacterized protein</fullName>
    </submittedName>
</protein>
<accession>A0A0C9WYJ4</accession>
<dbReference type="Proteomes" id="UP000054477">
    <property type="component" value="Unassembled WGS sequence"/>
</dbReference>
<feature type="region of interest" description="Disordered" evidence="1">
    <location>
        <begin position="1"/>
        <end position="31"/>
    </location>
</feature>
<sequence>MSKTPATNDNHDNCQIQRQPRQTTTDHTHHHHLSCRQSLFNSLTTSPLNGKAGFSFAGRDSPFCTLVYYI</sequence>
<reference evidence="3" key="2">
    <citation type="submission" date="2015-01" db="EMBL/GenBank/DDBJ databases">
        <title>Evolutionary Origins and Diversification of the Mycorrhizal Mutualists.</title>
        <authorList>
            <consortium name="DOE Joint Genome Institute"/>
            <consortium name="Mycorrhizal Genomics Consortium"/>
            <person name="Kohler A."/>
            <person name="Kuo A."/>
            <person name="Nagy L.G."/>
            <person name="Floudas D."/>
            <person name="Copeland A."/>
            <person name="Barry K.W."/>
            <person name="Cichocki N."/>
            <person name="Veneault-Fourrey C."/>
            <person name="LaButti K."/>
            <person name="Lindquist E.A."/>
            <person name="Lipzen A."/>
            <person name="Lundell T."/>
            <person name="Morin E."/>
            <person name="Murat C."/>
            <person name="Riley R."/>
            <person name="Ohm R."/>
            <person name="Sun H."/>
            <person name="Tunlid A."/>
            <person name="Henrissat B."/>
            <person name="Grigoriev I.V."/>
            <person name="Hibbett D.S."/>
            <person name="Martin F."/>
        </authorList>
    </citation>
    <scope>NUCLEOTIDE SEQUENCE [LARGE SCALE GENOMIC DNA]</scope>
    <source>
        <strain evidence="3">LaAM-08-1</strain>
    </source>
</reference>
<name>A0A0C9WYJ4_9AGAR</name>
<dbReference type="EMBL" id="KN838814">
    <property type="protein sequence ID" value="KIJ93993.1"/>
    <property type="molecule type" value="Genomic_DNA"/>
</dbReference>
<reference evidence="2 3" key="1">
    <citation type="submission" date="2014-04" db="EMBL/GenBank/DDBJ databases">
        <authorList>
            <consortium name="DOE Joint Genome Institute"/>
            <person name="Kuo A."/>
            <person name="Kohler A."/>
            <person name="Nagy L.G."/>
            <person name="Floudas D."/>
            <person name="Copeland A."/>
            <person name="Barry K.W."/>
            <person name="Cichocki N."/>
            <person name="Veneault-Fourrey C."/>
            <person name="LaButti K."/>
            <person name="Lindquist E.A."/>
            <person name="Lipzen A."/>
            <person name="Lundell T."/>
            <person name="Morin E."/>
            <person name="Murat C."/>
            <person name="Sun H."/>
            <person name="Tunlid A."/>
            <person name="Henrissat B."/>
            <person name="Grigoriev I.V."/>
            <person name="Hibbett D.S."/>
            <person name="Martin F."/>
            <person name="Nordberg H.P."/>
            <person name="Cantor M.N."/>
            <person name="Hua S.X."/>
        </authorList>
    </citation>
    <scope>NUCLEOTIDE SEQUENCE [LARGE SCALE GENOMIC DNA]</scope>
    <source>
        <strain evidence="2 3">LaAM-08-1</strain>
    </source>
</reference>
<evidence type="ECO:0000313" key="3">
    <source>
        <dbReference type="Proteomes" id="UP000054477"/>
    </source>
</evidence>
<keyword evidence="3" id="KW-1185">Reference proteome</keyword>
<organism evidence="2 3">
    <name type="scientific">Laccaria amethystina LaAM-08-1</name>
    <dbReference type="NCBI Taxonomy" id="1095629"/>
    <lineage>
        <taxon>Eukaryota</taxon>
        <taxon>Fungi</taxon>
        <taxon>Dikarya</taxon>
        <taxon>Basidiomycota</taxon>
        <taxon>Agaricomycotina</taxon>
        <taxon>Agaricomycetes</taxon>
        <taxon>Agaricomycetidae</taxon>
        <taxon>Agaricales</taxon>
        <taxon>Agaricineae</taxon>
        <taxon>Hydnangiaceae</taxon>
        <taxon>Laccaria</taxon>
    </lineage>
</organism>
<evidence type="ECO:0000256" key="1">
    <source>
        <dbReference type="SAM" id="MobiDB-lite"/>
    </source>
</evidence>
<dbReference type="HOGENOM" id="CLU_187842_0_0_1"/>
<feature type="compositionally biased region" description="Polar residues" evidence="1">
    <location>
        <begin position="1"/>
        <end position="22"/>
    </location>
</feature>
<dbReference type="AlphaFoldDB" id="A0A0C9WYJ4"/>
<gene>
    <name evidence="2" type="ORF">K443DRAFT_684117</name>
</gene>
<evidence type="ECO:0000313" key="2">
    <source>
        <dbReference type="EMBL" id="KIJ93993.1"/>
    </source>
</evidence>